<feature type="domain" description="Bacterial sugar transferase" evidence="3">
    <location>
        <begin position="240"/>
        <end position="421"/>
    </location>
</feature>
<feature type="transmembrane region" description="Helical" evidence="2">
    <location>
        <begin position="20"/>
        <end position="42"/>
    </location>
</feature>
<dbReference type="PANTHER" id="PTHR30576">
    <property type="entry name" value="COLANIC BIOSYNTHESIS UDP-GLUCOSE LIPID CARRIER TRANSFERASE"/>
    <property type="match status" value="1"/>
</dbReference>
<feature type="transmembrane region" description="Helical" evidence="2">
    <location>
        <begin position="48"/>
        <end position="67"/>
    </location>
</feature>
<name>A0ABU1WTQ7_9BURK</name>
<accession>A0ABU1WTQ7</accession>
<comment type="caution">
    <text evidence="4">The sequence shown here is derived from an EMBL/GenBank/DDBJ whole genome shotgun (WGS) entry which is preliminary data.</text>
</comment>
<dbReference type="InterPro" id="IPR003362">
    <property type="entry name" value="Bact_transf"/>
</dbReference>
<evidence type="ECO:0000256" key="2">
    <source>
        <dbReference type="SAM" id="Phobius"/>
    </source>
</evidence>
<dbReference type="Proteomes" id="UP001265700">
    <property type="component" value="Unassembled WGS sequence"/>
</dbReference>
<dbReference type="Pfam" id="PF02397">
    <property type="entry name" value="Bac_transf"/>
    <property type="match status" value="1"/>
</dbReference>
<keyword evidence="5" id="KW-1185">Reference proteome</keyword>
<evidence type="ECO:0000313" key="4">
    <source>
        <dbReference type="EMBL" id="MDR7152341.1"/>
    </source>
</evidence>
<dbReference type="EMBL" id="JAVDWU010000011">
    <property type="protein sequence ID" value="MDR7152341.1"/>
    <property type="molecule type" value="Genomic_DNA"/>
</dbReference>
<evidence type="ECO:0000313" key="5">
    <source>
        <dbReference type="Proteomes" id="UP001265700"/>
    </source>
</evidence>
<evidence type="ECO:0000256" key="1">
    <source>
        <dbReference type="ARBA" id="ARBA00006464"/>
    </source>
</evidence>
<comment type="similarity">
    <text evidence="1">Belongs to the bacterial sugar transferase family.</text>
</comment>
<organism evidence="4 5">
    <name type="scientific">Hydrogenophaga palleronii</name>
    <dbReference type="NCBI Taxonomy" id="65655"/>
    <lineage>
        <taxon>Bacteria</taxon>
        <taxon>Pseudomonadati</taxon>
        <taxon>Pseudomonadota</taxon>
        <taxon>Betaproteobacteria</taxon>
        <taxon>Burkholderiales</taxon>
        <taxon>Comamonadaceae</taxon>
        <taxon>Hydrogenophaga</taxon>
    </lineage>
</organism>
<protein>
    <submittedName>
        <fullName evidence="4">Lipopolysaccharide/colanic/teichoic acid biosynthesis glycosyltransferase</fullName>
    </submittedName>
</protein>
<keyword evidence="2" id="KW-0812">Transmembrane</keyword>
<keyword evidence="2" id="KW-1133">Transmembrane helix</keyword>
<feature type="transmembrane region" description="Helical" evidence="2">
    <location>
        <begin position="106"/>
        <end position="123"/>
    </location>
</feature>
<dbReference type="RefSeq" id="WP_310320943.1">
    <property type="nucleotide sequence ID" value="NZ_JAVDWU010000011.1"/>
</dbReference>
<keyword evidence="2" id="KW-0472">Membrane</keyword>
<dbReference type="PANTHER" id="PTHR30576:SF0">
    <property type="entry name" value="UNDECAPRENYL-PHOSPHATE N-ACETYLGALACTOSAMINYL 1-PHOSPHATE TRANSFERASE-RELATED"/>
    <property type="match status" value="1"/>
</dbReference>
<evidence type="ECO:0000259" key="3">
    <source>
        <dbReference type="Pfam" id="PF02397"/>
    </source>
</evidence>
<gene>
    <name evidence="4" type="ORF">J2W49_004317</name>
</gene>
<reference evidence="4 5" key="1">
    <citation type="submission" date="2023-07" db="EMBL/GenBank/DDBJ databases">
        <title>Sorghum-associated microbial communities from plants grown in Nebraska, USA.</title>
        <authorList>
            <person name="Schachtman D."/>
        </authorList>
    </citation>
    <scope>NUCLEOTIDE SEQUENCE [LARGE SCALE GENOMIC DNA]</scope>
    <source>
        <strain evidence="4 5">4249</strain>
    </source>
</reference>
<feature type="transmembrane region" description="Helical" evidence="2">
    <location>
        <begin position="79"/>
        <end position="100"/>
    </location>
</feature>
<proteinExistence type="inferred from homology"/>
<sequence>MNQKNKLASQHAARQTHHLIHSLGGLPLLGLAYVAGLALQGLGLVTNLFPNTVLWCLPAYLLAAHLIYRSVHLPVVEQFSMLIINSLAPYPVLMLGFALLQHRYSRGAVLTAALITMTWFWLVEMRARKRQKLVLVHLDPEAPANLKNKLGARQAELMRHIELVFWPIGETSLPACNGALITDKPESPEQAHQLAQLKLHHIRLYSVAVLAESLTGKKAREALTDPLWQPDSNPAYDAVKRIADCTLVVLLAPFWVPLGLLVAAAIRMDSPGPALFSQTRTGWHGKPFRIWKFRTMVQSKHQETQFAQKNDSRITRLGRFLRKSRLDEIPQLVNVLLGHMSLIGPRPEQHAFVEKFAIEIPSYPYRHLVRPGLTGWAQVMQGYAASAGETHLKLQYDLYYVSHYSIALDLLIAVKTVRTILTGFGAR</sequence>
<feature type="transmembrane region" description="Helical" evidence="2">
    <location>
        <begin position="247"/>
        <end position="266"/>
    </location>
</feature>